<evidence type="ECO:0000313" key="3">
    <source>
        <dbReference type="Proteomes" id="UP001597094"/>
    </source>
</evidence>
<organism evidence="2 3">
    <name type="scientific">Pontibacter rugosus</name>
    <dbReference type="NCBI Taxonomy" id="1745966"/>
    <lineage>
        <taxon>Bacteria</taxon>
        <taxon>Pseudomonadati</taxon>
        <taxon>Bacteroidota</taxon>
        <taxon>Cytophagia</taxon>
        <taxon>Cytophagales</taxon>
        <taxon>Hymenobacteraceae</taxon>
        <taxon>Pontibacter</taxon>
    </lineage>
</organism>
<protein>
    <recommendedName>
        <fullName evidence="4">Poly-beta-1,6-N-acetyl-D-glucosamine biosynthesis protein PgaD</fullName>
    </recommendedName>
</protein>
<accession>A0ABW3SPU2</accession>
<reference evidence="3" key="1">
    <citation type="journal article" date="2019" name="Int. J. Syst. Evol. Microbiol.">
        <title>The Global Catalogue of Microorganisms (GCM) 10K type strain sequencing project: providing services to taxonomists for standard genome sequencing and annotation.</title>
        <authorList>
            <consortium name="The Broad Institute Genomics Platform"/>
            <consortium name="The Broad Institute Genome Sequencing Center for Infectious Disease"/>
            <person name="Wu L."/>
            <person name="Ma J."/>
        </authorList>
    </citation>
    <scope>NUCLEOTIDE SEQUENCE [LARGE SCALE GENOMIC DNA]</scope>
    <source>
        <strain evidence="3">JCM 31319</strain>
    </source>
</reference>
<keyword evidence="1" id="KW-0812">Transmembrane</keyword>
<name>A0ABW3SPU2_9BACT</name>
<keyword evidence="1" id="KW-0472">Membrane</keyword>
<gene>
    <name evidence="2" type="ORF">ACFQ2O_12050</name>
</gene>
<feature type="transmembrane region" description="Helical" evidence="1">
    <location>
        <begin position="36"/>
        <end position="59"/>
    </location>
</feature>
<comment type="caution">
    <text evidence="2">The sequence shown here is derived from an EMBL/GenBank/DDBJ whole genome shotgun (WGS) entry which is preliminary data.</text>
</comment>
<keyword evidence="1" id="KW-1133">Transmembrane helix</keyword>
<feature type="transmembrane region" description="Helical" evidence="1">
    <location>
        <begin position="7"/>
        <end position="24"/>
    </location>
</feature>
<sequence>MRFVRLNLYFFTMYSLLTAVWYGLRGKFNTSTSQEVIGEIMLNAAIFSLLFSVTILLLYRRTSIRIPVSKYKLKELQQKLEENGFLKTVVTAQNLQVYKPTPPKAPALAGKVFLAQTKNFYLIQGPSKYLKGL</sequence>
<dbReference type="EMBL" id="JBHTLD010000103">
    <property type="protein sequence ID" value="MFD1186939.1"/>
    <property type="molecule type" value="Genomic_DNA"/>
</dbReference>
<evidence type="ECO:0000256" key="1">
    <source>
        <dbReference type="SAM" id="Phobius"/>
    </source>
</evidence>
<evidence type="ECO:0000313" key="2">
    <source>
        <dbReference type="EMBL" id="MFD1186939.1"/>
    </source>
</evidence>
<dbReference type="Proteomes" id="UP001597094">
    <property type="component" value="Unassembled WGS sequence"/>
</dbReference>
<dbReference type="RefSeq" id="WP_377527872.1">
    <property type="nucleotide sequence ID" value="NZ_JBHTLD010000103.1"/>
</dbReference>
<proteinExistence type="predicted"/>
<keyword evidence="3" id="KW-1185">Reference proteome</keyword>
<evidence type="ECO:0008006" key="4">
    <source>
        <dbReference type="Google" id="ProtNLM"/>
    </source>
</evidence>